<reference evidence="2 3" key="1">
    <citation type="submission" date="2018-06" db="EMBL/GenBank/DDBJ databases">
        <authorList>
            <consortium name="Pathogen Informatics"/>
            <person name="Doyle S."/>
        </authorList>
    </citation>
    <scope>NUCLEOTIDE SEQUENCE [LARGE SCALE GENOMIC DNA]</scope>
    <source>
        <strain evidence="2 3">NCTC12475</strain>
    </source>
</reference>
<protein>
    <submittedName>
        <fullName evidence="2">Uncharacterized protein</fullName>
    </submittedName>
</protein>
<accession>A0A381DJZ3</accession>
<keyword evidence="1" id="KW-0472">Membrane</keyword>
<proteinExistence type="predicted"/>
<evidence type="ECO:0000256" key="1">
    <source>
        <dbReference type="SAM" id="Phobius"/>
    </source>
</evidence>
<dbReference type="OrthoDB" id="10004750at2"/>
<gene>
    <name evidence="2" type="ORF">NCTC12475_01201</name>
</gene>
<keyword evidence="1" id="KW-1133">Transmembrane helix</keyword>
<organism evidence="2 3">
    <name type="scientific">Campylobacter sputorum subsp. sputorum</name>
    <dbReference type="NCBI Taxonomy" id="32024"/>
    <lineage>
        <taxon>Bacteria</taxon>
        <taxon>Pseudomonadati</taxon>
        <taxon>Campylobacterota</taxon>
        <taxon>Epsilonproteobacteria</taxon>
        <taxon>Campylobacterales</taxon>
        <taxon>Campylobacteraceae</taxon>
        <taxon>Campylobacter</taxon>
    </lineage>
</organism>
<keyword evidence="1" id="KW-0812">Transmembrane</keyword>
<evidence type="ECO:0000313" key="2">
    <source>
        <dbReference type="EMBL" id="SUX10988.1"/>
    </source>
</evidence>
<dbReference type="EMBL" id="UFVD01000001">
    <property type="protein sequence ID" value="SUX10988.1"/>
    <property type="molecule type" value="Genomic_DNA"/>
</dbReference>
<evidence type="ECO:0000313" key="3">
    <source>
        <dbReference type="Proteomes" id="UP000254920"/>
    </source>
</evidence>
<dbReference type="GeneID" id="93089856"/>
<dbReference type="RefSeq" id="WP_089181771.1">
    <property type="nucleotide sequence ID" value="NZ_CP043427.1"/>
</dbReference>
<sequence length="264" mass="31612">MNEFKFEISLLDFDNEQYKNIIEQIKKEKSEKTLNKSYNCYYIDKKIDAYDKFVIFNEQIFALKNIDFQDEKYRKNVFYFTKDINIFNNIVSKNKIIDKNIYDRKNPKCGYKVGFNNNFFICFSEISTDTNLNSQNVFKILFLQIICISYKSLLQNYSLDLKNINNISTDLVLDLRRKYLQYKINLDIYKNTTGEEFYAIYDMVLCNFKFKDSFNQISKTFNELFEIKTLEENKKMSSRVNIFTYIVGVSTIFSFIIAIISFIN</sequence>
<keyword evidence="3" id="KW-1185">Reference proteome</keyword>
<dbReference type="AlphaFoldDB" id="A0A381DJZ3"/>
<feature type="transmembrane region" description="Helical" evidence="1">
    <location>
        <begin position="242"/>
        <end position="263"/>
    </location>
</feature>
<dbReference type="Proteomes" id="UP000254920">
    <property type="component" value="Unassembled WGS sequence"/>
</dbReference>
<name>A0A381DJZ3_9BACT</name>